<feature type="transmembrane region" description="Helical" evidence="8">
    <location>
        <begin position="171"/>
        <end position="198"/>
    </location>
</feature>
<feature type="domain" description="Glycosyltransferase RgtA/B/C/D-like" evidence="9">
    <location>
        <begin position="67"/>
        <end position="227"/>
    </location>
</feature>
<sequence>MVTPLAPPGVPLYTLLTVSLILAFAFLGLRGIWDPDEGRYTNVALTMLDTGNWLDPMRNEDTGHWTKPPLTYWLIAASVATFGQTPWAARLPVALAYLACIALAWVCARRLVRPAAGWVPLVYATMFLPVCAAQLITTDFLLSAFQLLAMAGFIVHRFPNTQERTQPWGLLVMYIGFGLAFLTKGPPALLPVLALLLLRWRCPHPVPASPLWHLAGVVLFLGIALPWYAVVGTRHAGLWEYFLGAELVDRVASDRFGRNGQWYGWLAVYGPTLLLGTAPWTIGLLRWGKGVPAMLRAAFRTDPAKAPVEPGALLLALWILVPLLIFCLSRSRLPLYVLPLFAPIAIAIVSSWSARRWPSLSWLWVWIGFILALRFAAAYFPTHKDASAWASMLEQRSHAPVREVIFVEDMARYGLHLHLDVEIERVARELAPQARFNPSYDESLWDEIKETGLEDGLVYVTKQDLWPEVERVVREHGFVARPLGERYQGRVIFEVTHPPGVPGPPPKNAFR</sequence>
<feature type="transmembrane region" description="Helical" evidence="8">
    <location>
        <begin position="87"/>
        <end position="108"/>
    </location>
</feature>
<dbReference type="PANTHER" id="PTHR33908">
    <property type="entry name" value="MANNOSYLTRANSFERASE YKCB-RELATED"/>
    <property type="match status" value="1"/>
</dbReference>
<evidence type="ECO:0000256" key="7">
    <source>
        <dbReference type="ARBA" id="ARBA00023136"/>
    </source>
</evidence>
<keyword evidence="2" id="KW-1003">Cell membrane</keyword>
<feature type="transmembrane region" description="Helical" evidence="8">
    <location>
        <begin position="12"/>
        <end position="33"/>
    </location>
</feature>
<evidence type="ECO:0000313" key="10">
    <source>
        <dbReference type="EMBL" id="QNN76898.1"/>
    </source>
</evidence>
<dbReference type="GO" id="GO:0016763">
    <property type="term" value="F:pentosyltransferase activity"/>
    <property type="evidence" value="ECO:0007669"/>
    <property type="project" value="TreeGrafter"/>
</dbReference>
<keyword evidence="3" id="KW-0328">Glycosyltransferase</keyword>
<keyword evidence="7 8" id="KW-0472">Membrane</keyword>
<dbReference type="RefSeq" id="WP_187572622.1">
    <property type="nucleotide sequence ID" value="NZ_CP060731.1"/>
</dbReference>
<dbReference type="GeneID" id="81471940"/>
<name>A0A7G9T9X3_PSEMX</name>
<accession>A0A7G9T9X3</accession>
<dbReference type="InterPro" id="IPR038731">
    <property type="entry name" value="RgtA/B/C-like"/>
</dbReference>
<organism evidence="10 11">
    <name type="scientific">Pseudoxanthomonas mexicana</name>
    <dbReference type="NCBI Taxonomy" id="128785"/>
    <lineage>
        <taxon>Bacteria</taxon>
        <taxon>Pseudomonadati</taxon>
        <taxon>Pseudomonadota</taxon>
        <taxon>Gammaproteobacteria</taxon>
        <taxon>Lysobacterales</taxon>
        <taxon>Lysobacteraceae</taxon>
        <taxon>Pseudoxanthomonas</taxon>
    </lineage>
</organism>
<dbReference type="GO" id="GO:0010041">
    <property type="term" value="P:response to iron(III) ion"/>
    <property type="evidence" value="ECO:0007669"/>
    <property type="project" value="TreeGrafter"/>
</dbReference>
<evidence type="ECO:0000256" key="8">
    <source>
        <dbReference type="SAM" id="Phobius"/>
    </source>
</evidence>
<evidence type="ECO:0000259" key="9">
    <source>
        <dbReference type="Pfam" id="PF13231"/>
    </source>
</evidence>
<dbReference type="AlphaFoldDB" id="A0A7G9T9X3"/>
<dbReference type="PANTHER" id="PTHR33908:SF3">
    <property type="entry name" value="UNDECAPRENYL PHOSPHATE-ALPHA-4-AMINO-4-DEOXY-L-ARABINOSE ARABINOSYL TRANSFERASE"/>
    <property type="match status" value="1"/>
</dbReference>
<evidence type="ECO:0000256" key="5">
    <source>
        <dbReference type="ARBA" id="ARBA00022692"/>
    </source>
</evidence>
<keyword evidence="4 10" id="KW-0808">Transferase</keyword>
<gene>
    <name evidence="10" type="ORF">IAE60_13230</name>
</gene>
<feature type="transmembrane region" description="Helical" evidence="8">
    <location>
        <begin position="142"/>
        <end position="159"/>
    </location>
</feature>
<proteinExistence type="predicted"/>
<keyword evidence="6 8" id="KW-1133">Transmembrane helix</keyword>
<dbReference type="Pfam" id="PF13231">
    <property type="entry name" value="PMT_2"/>
    <property type="match status" value="1"/>
</dbReference>
<feature type="transmembrane region" description="Helical" evidence="8">
    <location>
        <begin position="210"/>
        <end position="231"/>
    </location>
</feature>
<evidence type="ECO:0000256" key="2">
    <source>
        <dbReference type="ARBA" id="ARBA00022475"/>
    </source>
</evidence>
<evidence type="ECO:0000256" key="3">
    <source>
        <dbReference type="ARBA" id="ARBA00022676"/>
    </source>
</evidence>
<evidence type="ECO:0000256" key="4">
    <source>
        <dbReference type="ARBA" id="ARBA00022679"/>
    </source>
</evidence>
<feature type="transmembrane region" description="Helical" evidence="8">
    <location>
        <begin position="360"/>
        <end position="380"/>
    </location>
</feature>
<dbReference type="GO" id="GO:0005886">
    <property type="term" value="C:plasma membrane"/>
    <property type="evidence" value="ECO:0007669"/>
    <property type="project" value="UniProtKB-SubCell"/>
</dbReference>
<evidence type="ECO:0000256" key="1">
    <source>
        <dbReference type="ARBA" id="ARBA00004651"/>
    </source>
</evidence>
<keyword evidence="5 8" id="KW-0812">Transmembrane</keyword>
<dbReference type="EMBL" id="CP060731">
    <property type="protein sequence ID" value="QNN76898.1"/>
    <property type="molecule type" value="Genomic_DNA"/>
</dbReference>
<feature type="transmembrane region" description="Helical" evidence="8">
    <location>
        <begin position="311"/>
        <end position="328"/>
    </location>
</feature>
<evidence type="ECO:0000313" key="11">
    <source>
        <dbReference type="Proteomes" id="UP000515838"/>
    </source>
</evidence>
<feature type="transmembrane region" description="Helical" evidence="8">
    <location>
        <begin position="335"/>
        <end position="354"/>
    </location>
</feature>
<feature type="transmembrane region" description="Helical" evidence="8">
    <location>
        <begin position="262"/>
        <end position="282"/>
    </location>
</feature>
<dbReference type="Proteomes" id="UP000515838">
    <property type="component" value="Chromosome"/>
</dbReference>
<dbReference type="GO" id="GO:0009103">
    <property type="term" value="P:lipopolysaccharide biosynthetic process"/>
    <property type="evidence" value="ECO:0007669"/>
    <property type="project" value="TreeGrafter"/>
</dbReference>
<comment type="subcellular location">
    <subcellularLocation>
        <location evidence="1">Cell membrane</location>
        <topology evidence="1">Multi-pass membrane protein</topology>
    </subcellularLocation>
</comment>
<protein>
    <submittedName>
        <fullName evidence="10">Glycosyltransferase family 39 protein</fullName>
    </submittedName>
</protein>
<dbReference type="InterPro" id="IPR050297">
    <property type="entry name" value="LipidA_mod_glycosyltrf_83"/>
</dbReference>
<evidence type="ECO:0000256" key="6">
    <source>
        <dbReference type="ARBA" id="ARBA00022989"/>
    </source>
</evidence>
<reference evidence="10 11" key="1">
    <citation type="submission" date="2020-08" db="EMBL/GenBank/DDBJ databases">
        <title>Streptomycin Non-resistant strain, P. mexicana.</title>
        <authorList>
            <person name="Ganesh-Kumar S."/>
            <person name="Zhe T."/>
            <person name="Yu Z."/>
            <person name="Min Y."/>
        </authorList>
    </citation>
    <scope>NUCLEOTIDE SEQUENCE [LARGE SCALE GENOMIC DNA]</scope>
    <source>
        <strain evidence="10 11">GTZY2</strain>
    </source>
</reference>